<dbReference type="GO" id="GO:0004714">
    <property type="term" value="F:transmembrane receptor protein tyrosine kinase activity"/>
    <property type="evidence" value="ECO:0007669"/>
    <property type="project" value="InterPro"/>
</dbReference>
<evidence type="ECO:0000313" key="1">
    <source>
        <dbReference type="EnsemblPlants" id="PGSC0003DMT400051373"/>
    </source>
</evidence>
<accession>M1BRM8</accession>
<dbReference type="HOGENOM" id="CLU_1727010_0_0_1"/>
<dbReference type="AlphaFoldDB" id="M1BRM8"/>
<dbReference type="PANTHER" id="PTHR34590">
    <property type="entry name" value="OS03G0124300 PROTEIN-RELATED"/>
    <property type="match status" value="1"/>
</dbReference>
<dbReference type="EnsemblPlants" id="PGSC0003DMT400051373">
    <property type="protein sequence ID" value="PGSC0003DMT400051373"/>
    <property type="gene ID" value="PGSC0003DMG400019955"/>
</dbReference>
<name>M1BRM8_SOLTU</name>
<dbReference type="Gramene" id="PGSC0003DMT400051373">
    <property type="protein sequence ID" value="PGSC0003DMT400051373"/>
    <property type="gene ID" value="PGSC0003DMG400019955"/>
</dbReference>
<reference evidence="1" key="2">
    <citation type="submission" date="2015-06" db="UniProtKB">
        <authorList>
            <consortium name="EnsemblPlants"/>
        </authorList>
    </citation>
    <scope>IDENTIFICATION</scope>
    <source>
        <strain evidence="1">DM1-3 516 R44</strain>
    </source>
</reference>
<protein>
    <submittedName>
        <fullName evidence="1">Kinase</fullName>
    </submittedName>
</protein>
<dbReference type="PANTHER" id="PTHR34590:SF6">
    <property type="entry name" value="RECEPTOR-LIKE KINASE"/>
    <property type="match status" value="1"/>
</dbReference>
<dbReference type="InterPro" id="IPR045272">
    <property type="entry name" value="ANXUR1/2-like"/>
</dbReference>
<dbReference type="InParanoid" id="M1BRM8"/>
<evidence type="ECO:0000313" key="2">
    <source>
        <dbReference type="Proteomes" id="UP000011115"/>
    </source>
</evidence>
<dbReference type="eggNOG" id="KOG1187">
    <property type="taxonomic scope" value="Eukaryota"/>
</dbReference>
<dbReference type="Proteomes" id="UP000011115">
    <property type="component" value="Unassembled WGS sequence"/>
</dbReference>
<keyword evidence="2" id="KW-1185">Reference proteome</keyword>
<sequence length="152" mass="16692">SSRIFSLVKVYSVTLDINVFVLEFIPNKNSFGFVSAIGIIPVADKIFVDSISKDGGNGANSSLNISKRGIQTMYRLKIGGSSIKSTQDSGFRRKWEEDSSYMIIADAGSEAKNHSNITCASPNETFVAPLLAYETTKIMSNTYVMEKRLNMS</sequence>
<dbReference type="OMA" id="FMNIMES"/>
<proteinExistence type="predicted"/>
<dbReference type="PaxDb" id="4113-PGSC0003DMT400051373"/>
<reference evidence="2" key="1">
    <citation type="journal article" date="2011" name="Nature">
        <title>Genome sequence and analysis of the tuber crop potato.</title>
        <authorList>
            <consortium name="The Potato Genome Sequencing Consortium"/>
        </authorList>
    </citation>
    <scope>NUCLEOTIDE SEQUENCE [LARGE SCALE GENOMIC DNA]</scope>
    <source>
        <strain evidence="2">cv. DM1-3 516 R44</strain>
    </source>
</reference>
<organism evidence="1 2">
    <name type="scientific">Solanum tuberosum</name>
    <name type="common">Potato</name>
    <dbReference type="NCBI Taxonomy" id="4113"/>
    <lineage>
        <taxon>Eukaryota</taxon>
        <taxon>Viridiplantae</taxon>
        <taxon>Streptophyta</taxon>
        <taxon>Embryophyta</taxon>
        <taxon>Tracheophyta</taxon>
        <taxon>Spermatophyta</taxon>
        <taxon>Magnoliopsida</taxon>
        <taxon>eudicotyledons</taxon>
        <taxon>Gunneridae</taxon>
        <taxon>Pentapetalae</taxon>
        <taxon>asterids</taxon>
        <taxon>lamiids</taxon>
        <taxon>Solanales</taxon>
        <taxon>Solanaceae</taxon>
        <taxon>Solanoideae</taxon>
        <taxon>Solaneae</taxon>
        <taxon>Solanum</taxon>
    </lineage>
</organism>